<proteinExistence type="predicted"/>
<dbReference type="EMBL" id="JAHQIW010002506">
    <property type="protein sequence ID" value="KAJ1355559.1"/>
    <property type="molecule type" value="Genomic_DNA"/>
</dbReference>
<feature type="region of interest" description="Disordered" evidence="1">
    <location>
        <begin position="53"/>
        <end position="81"/>
    </location>
</feature>
<organism evidence="2 3">
    <name type="scientific">Parelaphostrongylus tenuis</name>
    <name type="common">Meningeal worm</name>
    <dbReference type="NCBI Taxonomy" id="148309"/>
    <lineage>
        <taxon>Eukaryota</taxon>
        <taxon>Metazoa</taxon>
        <taxon>Ecdysozoa</taxon>
        <taxon>Nematoda</taxon>
        <taxon>Chromadorea</taxon>
        <taxon>Rhabditida</taxon>
        <taxon>Rhabditina</taxon>
        <taxon>Rhabditomorpha</taxon>
        <taxon>Strongyloidea</taxon>
        <taxon>Metastrongylidae</taxon>
        <taxon>Parelaphostrongylus</taxon>
    </lineage>
</organism>
<reference evidence="2" key="1">
    <citation type="submission" date="2021-06" db="EMBL/GenBank/DDBJ databases">
        <title>Parelaphostrongylus tenuis whole genome reference sequence.</title>
        <authorList>
            <person name="Garwood T.J."/>
            <person name="Larsen P.A."/>
            <person name="Fountain-Jones N.M."/>
            <person name="Garbe J.R."/>
            <person name="Macchietto M.G."/>
            <person name="Kania S.A."/>
            <person name="Gerhold R.W."/>
            <person name="Richards J.E."/>
            <person name="Wolf T.M."/>
        </authorList>
    </citation>
    <scope>NUCLEOTIDE SEQUENCE</scope>
    <source>
        <strain evidence="2">MNPRO001-30</strain>
        <tissue evidence="2">Meninges</tissue>
    </source>
</reference>
<name>A0AAD5N1M4_PARTN</name>
<protein>
    <submittedName>
        <fullName evidence="2">Uncharacterized protein</fullName>
    </submittedName>
</protein>
<dbReference type="AlphaFoldDB" id="A0AAD5N1M4"/>
<keyword evidence="3" id="KW-1185">Reference proteome</keyword>
<dbReference type="Proteomes" id="UP001196413">
    <property type="component" value="Unassembled WGS sequence"/>
</dbReference>
<accession>A0AAD5N1M4</accession>
<evidence type="ECO:0000313" key="2">
    <source>
        <dbReference type="EMBL" id="KAJ1355559.1"/>
    </source>
</evidence>
<comment type="caution">
    <text evidence="2">The sequence shown here is derived from an EMBL/GenBank/DDBJ whole genome shotgun (WGS) entry which is preliminary data.</text>
</comment>
<evidence type="ECO:0000313" key="3">
    <source>
        <dbReference type="Proteomes" id="UP001196413"/>
    </source>
</evidence>
<evidence type="ECO:0000256" key="1">
    <source>
        <dbReference type="SAM" id="MobiDB-lite"/>
    </source>
</evidence>
<gene>
    <name evidence="2" type="ORF">KIN20_013010</name>
</gene>
<sequence>MNLAGSTQDRVRDQLSCLALYTHDEAEGVCAAEEADCVAADLVVEREGAQAEEEYDRAAVEKSSDPGSDALFHHATIGANS</sequence>